<dbReference type="EMBL" id="JAHFXS010000627">
    <property type="protein sequence ID" value="KAG9983190.1"/>
    <property type="molecule type" value="Genomic_DNA"/>
</dbReference>
<dbReference type="SUPFAM" id="SSF57997">
    <property type="entry name" value="Tropomyosin"/>
    <property type="match status" value="1"/>
</dbReference>
<dbReference type="Proteomes" id="UP000729357">
    <property type="component" value="Unassembled WGS sequence"/>
</dbReference>
<evidence type="ECO:0000313" key="4">
    <source>
        <dbReference type="Proteomes" id="UP000729357"/>
    </source>
</evidence>
<feature type="coiled-coil region" evidence="1">
    <location>
        <begin position="61"/>
        <end position="235"/>
    </location>
</feature>
<name>A0A9P8FUP7_AURME</name>
<feature type="compositionally biased region" description="Basic and acidic residues" evidence="2">
    <location>
        <begin position="271"/>
        <end position="288"/>
    </location>
</feature>
<feature type="region of interest" description="Disordered" evidence="2">
    <location>
        <begin position="242"/>
        <end position="297"/>
    </location>
</feature>
<organism evidence="3 4">
    <name type="scientific">Aureobasidium melanogenum</name>
    <name type="common">Aureobasidium pullulans var. melanogenum</name>
    <dbReference type="NCBI Taxonomy" id="46634"/>
    <lineage>
        <taxon>Eukaryota</taxon>
        <taxon>Fungi</taxon>
        <taxon>Dikarya</taxon>
        <taxon>Ascomycota</taxon>
        <taxon>Pezizomycotina</taxon>
        <taxon>Dothideomycetes</taxon>
        <taxon>Dothideomycetidae</taxon>
        <taxon>Dothideales</taxon>
        <taxon>Saccotheciaceae</taxon>
        <taxon>Aureobasidium</taxon>
    </lineage>
</organism>
<reference evidence="3" key="2">
    <citation type="submission" date="2021-08" db="EMBL/GenBank/DDBJ databases">
        <authorList>
            <person name="Gostincar C."/>
            <person name="Sun X."/>
            <person name="Song Z."/>
            <person name="Gunde-Cimerman N."/>
        </authorList>
    </citation>
    <scope>NUCLEOTIDE SEQUENCE</scope>
    <source>
        <strain evidence="3">EXF-9298</strain>
    </source>
</reference>
<evidence type="ECO:0000256" key="2">
    <source>
        <dbReference type="SAM" id="MobiDB-lite"/>
    </source>
</evidence>
<evidence type="ECO:0000256" key="1">
    <source>
        <dbReference type="SAM" id="Coils"/>
    </source>
</evidence>
<gene>
    <name evidence="3" type="ORF">KCU98_g6270</name>
</gene>
<reference evidence="3" key="1">
    <citation type="journal article" date="2021" name="J Fungi (Basel)">
        <title>Virulence traits and population genomics of the black yeast Aureobasidium melanogenum.</title>
        <authorList>
            <person name="Cernosa A."/>
            <person name="Sun X."/>
            <person name="Gostincar C."/>
            <person name="Fang C."/>
            <person name="Gunde-Cimerman N."/>
            <person name="Song Z."/>
        </authorList>
    </citation>
    <scope>NUCLEOTIDE SEQUENCE</scope>
    <source>
        <strain evidence="3">EXF-9298</strain>
    </source>
</reference>
<comment type="caution">
    <text evidence="3">The sequence shown here is derived from an EMBL/GenBank/DDBJ whole genome shotgun (WGS) entry which is preliminary data.</text>
</comment>
<dbReference type="AlphaFoldDB" id="A0A9P8FUP7"/>
<keyword evidence="4" id="KW-1185">Reference proteome</keyword>
<proteinExistence type="predicted"/>
<evidence type="ECO:0000313" key="3">
    <source>
        <dbReference type="EMBL" id="KAG9983190.1"/>
    </source>
</evidence>
<keyword evidence="1" id="KW-0175">Coiled coil</keyword>
<sequence length="297" mass="33608">MPEKTNPFAQSQVKGPTAKAQYEQVIAHPKLERDAYHQRLLDETRQCQSIEALLDGTRYALAALRAEYDGTRTRLRKARSKTSILELQVDVLKQSMADLEESNTHLRSELIAAESLAVSSQREVDTQQRKQAQLSGVLQQSHEANRMLQDNISALESNLRDSHTSVTSSELRVANLEERLKTSESRAKTACKQRSSLLSANTKLTSELDKANDTIQRLERRVASLEVDVMERNKVFMSQQQVLDHERPASLSRYPGEKTSQIRAQGCADEDEKKGEIEVDKQKEDERLVSGQQCELM</sequence>
<accession>A0A9P8FUP7</accession>
<feature type="non-terminal residue" evidence="3">
    <location>
        <position position="297"/>
    </location>
</feature>
<protein>
    <submittedName>
        <fullName evidence="3">Uncharacterized protein</fullName>
    </submittedName>
</protein>
<dbReference type="Gene3D" id="1.10.287.1490">
    <property type="match status" value="1"/>
</dbReference>